<dbReference type="RefSeq" id="WP_275569490.1">
    <property type="nucleotide sequence ID" value="NZ_JARGYC010000089.1"/>
</dbReference>
<proteinExistence type="predicted"/>
<reference evidence="1" key="1">
    <citation type="submission" date="2023-03" db="EMBL/GenBank/DDBJ databases">
        <title>Multiphase analysis and comparison of six strains from genera Psychromarinibacter, Lutimaribacter, and Maritimibacter, including a novel species: Psychromarinibacter sediminicola sp. nov.</title>
        <authorList>
            <person name="Wang Y.-H."/>
            <person name="Ye M.-Q."/>
            <person name="Du Z.-J."/>
        </authorList>
    </citation>
    <scope>NUCLEOTIDE SEQUENCE</scope>
    <source>
        <strain evidence="1">C21-152</strain>
    </source>
</reference>
<name>A0AAE3TAL4_9RHOB</name>
<comment type="caution">
    <text evidence="1">The sequence shown here is derived from an EMBL/GenBank/DDBJ whole genome shotgun (WGS) entry which is preliminary data.</text>
</comment>
<sequence length="100" mass="10658">MFFSVLAEIPANAPAACPEFTAGRKEKLTLGDTSTGPGENSDMGAPVFTEAELRRALKVALEFGAAVEVCPRRGVIKLTVDRAKDAAQAGPVDERLPEEW</sequence>
<evidence type="ECO:0000313" key="2">
    <source>
        <dbReference type="Proteomes" id="UP001220964"/>
    </source>
</evidence>
<dbReference type="Proteomes" id="UP001220964">
    <property type="component" value="Unassembled WGS sequence"/>
</dbReference>
<evidence type="ECO:0000313" key="1">
    <source>
        <dbReference type="EMBL" id="MDF0603367.1"/>
    </source>
</evidence>
<protein>
    <submittedName>
        <fullName evidence="1">Uncharacterized protein</fullName>
    </submittedName>
</protein>
<keyword evidence="2" id="KW-1185">Reference proteome</keyword>
<gene>
    <name evidence="1" type="ORF">P1J78_21780</name>
</gene>
<organism evidence="1 2">
    <name type="scientific">Psychromarinibacter sediminicola</name>
    <dbReference type="NCBI Taxonomy" id="3033385"/>
    <lineage>
        <taxon>Bacteria</taxon>
        <taxon>Pseudomonadati</taxon>
        <taxon>Pseudomonadota</taxon>
        <taxon>Alphaproteobacteria</taxon>
        <taxon>Rhodobacterales</taxon>
        <taxon>Paracoccaceae</taxon>
        <taxon>Psychromarinibacter</taxon>
    </lineage>
</organism>
<accession>A0AAE3TAL4</accession>
<dbReference type="EMBL" id="JARGYC010000089">
    <property type="protein sequence ID" value="MDF0603367.1"/>
    <property type="molecule type" value="Genomic_DNA"/>
</dbReference>
<dbReference type="AlphaFoldDB" id="A0AAE3TAL4"/>